<dbReference type="EMBL" id="JAICBX010000002">
    <property type="protein sequence ID" value="MBW8638319.1"/>
    <property type="molecule type" value="Genomic_DNA"/>
</dbReference>
<organism evidence="2 3">
    <name type="scientific">Flavimaribacter sediminis</name>
    <dbReference type="NCBI Taxonomy" id="2865987"/>
    <lineage>
        <taxon>Bacteria</taxon>
        <taxon>Pseudomonadati</taxon>
        <taxon>Pseudomonadota</taxon>
        <taxon>Alphaproteobacteria</taxon>
        <taxon>Hyphomicrobiales</taxon>
        <taxon>Rhizobiaceae</taxon>
        <taxon>Flavimaribacter</taxon>
    </lineage>
</organism>
<name>A0AAE3D0Z9_9HYPH</name>
<dbReference type="CDD" id="cd01918">
    <property type="entry name" value="HprK_C"/>
    <property type="match status" value="1"/>
</dbReference>
<dbReference type="InterPro" id="IPR027417">
    <property type="entry name" value="P-loop_NTPase"/>
</dbReference>
<dbReference type="Pfam" id="PF07475">
    <property type="entry name" value="Hpr_kinase_C"/>
    <property type="match status" value="1"/>
</dbReference>
<dbReference type="InterPro" id="IPR011104">
    <property type="entry name" value="Hpr_kin/Pase_C"/>
</dbReference>
<feature type="domain" description="HPr kinase/phosphorylase C-terminal" evidence="1">
    <location>
        <begin position="3"/>
        <end position="87"/>
    </location>
</feature>
<dbReference type="AlphaFoldDB" id="A0AAE3D0Z9"/>
<dbReference type="GO" id="GO:0006109">
    <property type="term" value="P:regulation of carbohydrate metabolic process"/>
    <property type="evidence" value="ECO:0007669"/>
    <property type="project" value="InterPro"/>
</dbReference>
<evidence type="ECO:0000313" key="3">
    <source>
        <dbReference type="Proteomes" id="UP001196509"/>
    </source>
</evidence>
<dbReference type="GO" id="GO:0000155">
    <property type="term" value="F:phosphorelay sensor kinase activity"/>
    <property type="evidence" value="ECO:0007669"/>
    <property type="project" value="InterPro"/>
</dbReference>
<dbReference type="RefSeq" id="WP_220228953.1">
    <property type="nucleotide sequence ID" value="NZ_JAICBX010000002.1"/>
</dbReference>
<protein>
    <recommendedName>
        <fullName evidence="1">HPr kinase/phosphorylase C-terminal domain-containing protein</fullName>
    </recommendedName>
</protein>
<dbReference type="GO" id="GO:0005524">
    <property type="term" value="F:ATP binding"/>
    <property type="evidence" value="ECO:0007669"/>
    <property type="project" value="InterPro"/>
</dbReference>
<accession>A0AAE3D0Z9</accession>
<evidence type="ECO:0000313" key="2">
    <source>
        <dbReference type="EMBL" id="MBW8638319.1"/>
    </source>
</evidence>
<dbReference type="Proteomes" id="UP001196509">
    <property type="component" value="Unassembled WGS sequence"/>
</dbReference>
<sequence length="149" mass="16049">MSRNIHATAIVTGETGLLIIGPPASGKSHLARQCLLDACSRGRFAALVADDRVIVEEAGQRLIASSPPEIAGLMEIRGSGIVGVEHLPQAVMHVAIRAVDAQESERLPERQFFEPLPGVALPLLFMVADRMIGPLDLIEAFLNDRLIRP</sequence>
<evidence type="ECO:0000259" key="1">
    <source>
        <dbReference type="Pfam" id="PF07475"/>
    </source>
</evidence>
<reference evidence="2" key="1">
    <citation type="submission" date="2021-08" db="EMBL/GenBank/DDBJ databases">
        <title>Hoeflea bacterium WL0058 sp. nov., isolated from the sediment.</title>
        <authorList>
            <person name="Wang L."/>
            <person name="Zhang D."/>
        </authorList>
    </citation>
    <scope>NUCLEOTIDE SEQUENCE</scope>
    <source>
        <strain evidence="2">WL0058</strain>
    </source>
</reference>
<comment type="caution">
    <text evidence="2">The sequence shown here is derived from an EMBL/GenBank/DDBJ whole genome shotgun (WGS) entry which is preliminary data.</text>
</comment>
<proteinExistence type="predicted"/>
<dbReference type="SUPFAM" id="SSF53795">
    <property type="entry name" value="PEP carboxykinase-like"/>
    <property type="match status" value="1"/>
</dbReference>
<keyword evidence="3" id="KW-1185">Reference proteome</keyword>
<dbReference type="Gene3D" id="3.40.50.300">
    <property type="entry name" value="P-loop containing nucleotide triphosphate hydrolases"/>
    <property type="match status" value="1"/>
</dbReference>
<gene>
    <name evidence="2" type="ORF">K1W69_14075</name>
</gene>